<feature type="compositionally biased region" description="Basic and acidic residues" evidence="1">
    <location>
        <begin position="188"/>
        <end position="199"/>
    </location>
</feature>
<dbReference type="PANTHER" id="PTHR43060">
    <property type="entry name" value="3-HYDROXYISOBUTYRATE DEHYDROGENASE-LIKE 1, MITOCHONDRIAL-RELATED"/>
    <property type="match status" value="1"/>
</dbReference>
<reference evidence="4" key="1">
    <citation type="journal article" date="2019" name="Gigascience">
        <title>De novo genome assembly of the endangered Acer yangbiense, a plant species with extremely small populations endemic to Yunnan Province, China.</title>
        <authorList>
            <person name="Yang J."/>
            <person name="Wariss H.M."/>
            <person name="Tao L."/>
            <person name="Zhang R."/>
            <person name="Yun Q."/>
            <person name="Hollingsworth P."/>
            <person name="Dao Z."/>
            <person name="Luo G."/>
            <person name="Guo H."/>
            <person name="Ma Y."/>
            <person name="Sun W."/>
        </authorList>
    </citation>
    <scope>NUCLEOTIDE SEQUENCE [LARGE SCALE GENOMIC DNA]</scope>
    <source>
        <strain evidence="4">cv. br00</strain>
    </source>
</reference>
<evidence type="ECO:0000259" key="2">
    <source>
        <dbReference type="Pfam" id="PF03446"/>
    </source>
</evidence>
<keyword evidence="4" id="KW-1185">Reference proteome</keyword>
<comment type="caution">
    <text evidence="3">The sequence shown here is derived from an EMBL/GenBank/DDBJ whole genome shotgun (WGS) entry which is preliminary data.</text>
</comment>
<protein>
    <recommendedName>
        <fullName evidence="2">6-phosphogluconate dehydrogenase NADP-binding domain-containing protein</fullName>
    </recommendedName>
</protein>
<dbReference type="InterPro" id="IPR036291">
    <property type="entry name" value="NAD(P)-bd_dom_sf"/>
</dbReference>
<accession>A0A5N5K0H1</accession>
<sequence>MGTGVCEACVTVAAAIKKSPKIVLLMLFGLTILRLLKNISEVPALPPVWGKLPGANIQDAASAELYEPEQLARQIIAKSTVVKRIGFIGLGAMGFGMSTHLLKSNFCVVGYDVYKPTLTRFVNAGGLIGNSPAETSKDVDVLVVMVTNETQAESFLYGDLGAVAGKTDMSKGGFQHMNIPLEEEINKEEEASNDFKEEDLGIQASEEEVVETPPEEDEDNNL</sequence>
<dbReference type="SUPFAM" id="SSF51735">
    <property type="entry name" value="NAD(P)-binding Rossmann-fold domains"/>
    <property type="match status" value="1"/>
</dbReference>
<dbReference type="AlphaFoldDB" id="A0A5N5K0H1"/>
<feature type="compositionally biased region" description="Acidic residues" evidence="1">
    <location>
        <begin position="205"/>
        <end position="222"/>
    </location>
</feature>
<evidence type="ECO:0000256" key="1">
    <source>
        <dbReference type="SAM" id="MobiDB-lite"/>
    </source>
</evidence>
<dbReference type="PROSITE" id="PS00895">
    <property type="entry name" value="3_HYDROXYISOBUT_DH"/>
    <property type="match status" value="1"/>
</dbReference>
<dbReference type="GO" id="GO:0050661">
    <property type="term" value="F:NADP binding"/>
    <property type="evidence" value="ECO:0007669"/>
    <property type="project" value="InterPro"/>
</dbReference>
<dbReference type="GO" id="GO:0016616">
    <property type="term" value="F:oxidoreductase activity, acting on the CH-OH group of donors, NAD or NADP as acceptor"/>
    <property type="evidence" value="ECO:0007669"/>
    <property type="project" value="UniProtKB-ARBA"/>
</dbReference>
<dbReference type="Gene3D" id="3.40.50.720">
    <property type="entry name" value="NAD(P)-binding Rossmann-like Domain"/>
    <property type="match status" value="1"/>
</dbReference>
<evidence type="ECO:0000313" key="3">
    <source>
        <dbReference type="EMBL" id="KAB5524326.1"/>
    </source>
</evidence>
<dbReference type="Proteomes" id="UP000326939">
    <property type="component" value="Chromosome 15"/>
</dbReference>
<name>A0A5N5K0H1_9ROSI</name>
<feature type="region of interest" description="Disordered" evidence="1">
    <location>
        <begin position="183"/>
        <end position="222"/>
    </location>
</feature>
<proteinExistence type="predicted"/>
<dbReference type="EMBL" id="VDCV01000015">
    <property type="protein sequence ID" value="KAB5524326.1"/>
    <property type="molecule type" value="Genomic_DNA"/>
</dbReference>
<dbReference type="PANTHER" id="PTHR43060:SF17">
    <property type="entry name" value="L-THREONATE DEHYDROGENASE"/>
    <property type="match status" value="1"/>
</dbReference>
<gene>
    <name evidence="3" type="ORF">DKX38_022075</name>
</gene>
<feature type="domain" description="6-phosphogluconate dehydrogenase NADP-binding" evidence="2">
    <location>
        <begin position="84"/>
        <end position="164"/>
    </location>
</feature>
<dbReference type="InterPro" id="IPR002204">
    <property type="entry name" value="3-OH-isobutyrate_DH-rel_CS"/>
</dbReference>
<dbReference type="InterPro" id="IPR006115">
    <property type="entry name" value="6PGDH_NADP-bd"/>
</dbReference>
<evidence type="ECO:0000313" key="4">
    <source>
        <dbReference type="Proteomes" id="UP000326939"/>
    </source>
</evidence>
<organism evidence="3 4">
    <name type="scientific">Salix brachista</name>
    <dbReference type="NCBI Taxonomy" id="2182728"/>
    <lineage>
        <taxon>Eukaryota</taxon>
        <taxon>Viridiplantae</taxon>
        <taxon>Streptophyta</taxon>
        <taxon>Embryophyta</taxon>
        <taxon>Tracheophyta</taxon>
        <taxon>Spermatophyta</taxon>
        <taxon>Magnoliopsida</taxon>
        <taxon>eudicotyledons</taxon>
        <taxon>Gunneridae</taxon>
        <taxon>Pentapetalae</taxon>
        <taxon>rosids</taxon>
        <taxon>fabids</taxon>
        <taxon>Malpighiales</taxon>
        <taxon>Salicaceae</taxon>
        <taxon>Saliceae</taxon>
        <taxon>Salix</taxon>
    </lineage>
</organism>
<dbReference type="Pfam" id="PF03446">
    <property type="entry name" value="NAD_binding_2"/>
    <property type="match status" value="1"/>
</dbReference>